<dbReference type="PANTHER" id="PTHR21505:SF8">
    <property type="entry name" value="DPT-YFP REPRESSOR BY OVEREXPRESSION, ISOFORM D-RELATED"/>
    <property type="match status" value="1"/>
</dbReference>
<dbReference type="PROSITE" id="PS51029">
    <property type="entry name" value="MADF"/>
    <property type="match status" value="1"/>
</dbReference>
<evidence type="ECO:0000313" key="3">
    <source>
        <dbReference type="EMBL" id="KAJ8963041.1"/>
    </source>
</evidence>
<dbReference type="Proteomes" id="UP001162156">
    <property type="component" value="Unassembled WGS sequence"/>
</dbReference>
<reference evidence="3" key="1">
    <citation type="journal article" date="2023" name="Insect Mol. Biol.">
        <title>Genome sequencing provides insights into the evolution of gene families encoding plant cell wall-degrading enzymes in longhorned beetles.</title>
        <authorList>
            <person name="Shin N.R."/>
            <person name="Okamura Y."/>
            <person name="Kirsch R."/>
            <person name="Pauchet Y."/>
        </authorList>
    </citation>
    <scope>NUCLEOTIDE SEQUENCE</scope>
    <source>
        <strain evidence="3">RBIC_L_NR</strain>
    </source>
</reference>
<accession>A0AAV8ZI27</accession>
<feature type="compositionally biased region" description="Polar residues" evidence="1">
    <location>
        <begin position="159"/>
        <end position="174"/>
    </location>
</feature>
<proteinExistence type="predicted"/>
<protein>
    <recommendedName>
        <fullName evidence="2">MADF domain-containing protein</fullName>
    </recommendedName>
</protein>
<feature type="compositionally biased region" description="Acidic residues" evidence="1">
    <location>
        <begin position="129"/>
        <end position="138"/>
    </location>
</feature>
<evidence type="ECO:0000259" key="2">
    <source>
        <dbReference type="PROSITE" id="PS51029"/>
    </source>
</evidence>
<dbReference type="InterPro" id="IPR006578">
    <property type="entry name" value="MADF-dom"/>
</dbReference>
<organism evidence="3 4">
    <name type="scientific">Rhamnusium bicolor</name>
    <dbReference type="NCBI Taxonomy" id="1586634"/>
    <lineage>
        <taxon>Eukaryota</taxon>
        <taxon>Metazoa</taxon>
        <taxon>Ecdysozoa</taxon>
        <taxon>Arthropoda</taxon>
        <taxon>Hexapoda</taxon>
        <taxon>Insecta</taxon>
        <taxon>Pterygota</taxon>
        <taxon>Neoptera</taxon>
        <taxon>Endopterygota</taxon>
        <taxon>Coleoptera</taxon>
        <taxon>Polyphaga</taxon>
        <taxon>Cucujiformia</taxon>
        <taxon>Chrysomeloidea</taxon>
        <taxon>Cerambycidae</taxon>
        <taxon>Lepturinae</taxon>
        <taxon>Rhagiini</taxon>
        <taxon>Rhamnusium</taxon>
    </lineage>
</organism>
<comment type="caution">
    <text evidence="3">The sequence shown here is derived from an EMBL/GenBank/DDBJ whole genome shotgun (WGS) entry which is preliminary data.</text>
</comment>
<feature type="region of interest" description="Disordered" evidence="1">
    <location>
        <begin position="123"/>
        <end position="142"/>
    </location>
</feature>
<evidence type="ECO:0000313" key="4">
    <source>
        <dbReference type="Proteomes" id="UP001162156"/>
    </source>
</evidence>
<evidence type="ECO:0000256" key="1">
    <source>
        <dbReference type="SAM" id="MobiDB-lite"/>
    </source>
</evidence>
<feature type="region of interest" description="Disordered" evidence="1">
    <location>
        <begin position="159"/>
        <end position="197"/>
    </location>
</feature>
<gene>
    <name evidence="3" type="ORF">NQ314_005596</name>
</gene>
<dbReference type="EMBL" id="JANEYF010001557">
    <property type="protein sequence ID" value="KAJ8963041.1"/>
    <property type="molecule type" value="Genomic_DNA"/>
</dbReference>
<feature type="non-terminal residue" evidence="3">
    <location>
        <position position="286"/>
    </location>
</feature>
<keyword evidence="4" id="KW-1185">Reference proteome</keyword>
<dbReference type="SMART" id="SM00595">
    <property type="entry name" value="MADF"/>
    <property type="match status" value="1"/>
</dbReference>
<name>A0AAV8ZI27_9CUCU</name>
<sequence length="286" mass="32774">MDTNTTFWTEFVEIYRKQVCLWDVKSNEYFNKHKRNESYDTLLKKLREINPQATVEILKKKINNMRTTFRRELKKVQWSKGTGTGGDTYEPTLWYYDLLLFTTQLETGRKGIFTDELADNFENGTVDTLESDDTEEGTEAPPALLSSASEAQLNLQQNENTTATSQNFSDATPRTSRDSSYKSGSQSKGVIKRKKTNYAEQKRQELANLAHTALSQNENNEDEYTIAAIAEKLISDVMFYAKMDKLTEDTSIHIPSYSQFQININHQSQEGYVPCARPHPSAAMQR</sequence>
<dbReference type="Pfam" id="PF10545">
    <property type="entry name" value="MADF_DNA_bdg"/>
    <property type="match status" value="1"/>
</dbReference>
<feature type="domain" description="MADF" evidence="2">
    <location>
        <begin position="10"/>
        <end position="107"/>
    </location>
</feature>
<dbReference type="PANTHER" id="PTHR21505">
    <property type="entry name" value="MADF DOMAIN-CONTAINING PROTEIN-RELATED"/>
    <property type="match status" value="1"/>
</dbReference>
<dbReference type="AlphaFoldDB" id="A0AAV8ZI27"/>